<dbReference type="EMBL" id="FOMT01000001">
    <property type="protein sequence ID" value="SFD58149.1"/>
    <property type="molecule type" value="Genomic_DNA"/>
</dbReference>
<proteinExistence type="predicted"/>
<dbReference type="Proteomes" id="UP000198855">
    <property type="component" value="Unassembled WGS sequence"/>
</dbReference>
<dbReference type="InterPro" id="IPR049253">
    <property type="entry name" value="DUF6886"/>
</dbReference>
<gene>
    <name evidence="1" type="ORF">SAMN05216378_0519</name>
</gene>
<dbReference type="AlphaFoldDB" id="A0A1I1THX4"/>
<name>A0A1I1THX4_9BACL</name>
<evidence type="ECO:0000313" key="2">
    <source>
        <dbReference type="Proteomes" id="UP000198855"/>
    </source>
</evidence>
<reference evidence="2" key="1">
    <citation type="submission" date="2016-10" db="EMBL/GenBank/DDBJ databases">
        <authorList>
            <person name="Varghese N."/>
            <person name="Submissions S."/>
        </authorList>
    </citation>
    <scope>NUCLEOTIDE SEQUENCE [LARGE SCALE GENOMIC DNA]</scope>
    <source>
        <strain evidence="2">CGMCC 1.10784</strain>
    </source>
</reference>
<protein>
    <submittedName>
        <fullName evidence="1">Uncharacterized protein</fullName>
    </submittedName>
</protein>
<dbReference type="OrthoDB" id="156685at2"/>
<dbReference type="Pfam" id="PF21820">
    <property type="entry name" value="DUF6886"/>
    <property type="match status" value="1"/>
</dbReference>
<sequence length="174" mass="20322">MKLFHFSEESSIDVFVPRVKANRTDMPPVVWAIDEEHQFTFFFPRDCPRIVFTRSARITAEDEQKFFGTTSSDIVITVETGWYERMKQTTLYRYELRPESFVLFDECAGYYTSTETQTPITVQPLPHLLDLLMKHGIEVRFTPDLHPLREAILSSSLTDFGIHRFQNAKAHKTP</sequence>
<dbReference type="RefSeq" id="WP_091180647.1">
    <property type="nucleotide sequence ID" value="NZ_FOMT01000001.1"/>
</dbReference>
<organism evidence="1 2">
    <name type="scientific">Paenibacillus catalpae</name>
    <dbReference type="NCBI Taxonomy" id="1045775"/>
    <lineage>
        <taxon>Bacteria</taxon>
        <taxon>Bacillati</taxon>
        <taxon>Bacillota</taxon>
        <taxon>Bacilli</taxon>
        <taxon>Bacillales</taxon>
        <taxon>Paenibacillaceae</taxon>
        <taxon>Paenibacillus</taxon>
    </lineage>
</organism>
<dbReference type="STRING" id="1045775.SAMN05216378_0519"/>
<keyword evidence="2" id="KW-1185">Reference proteome</keyword>
<accession>A0A1I1THX4</accession>
<evidence type="ECO:0000313" key="1">
    <source>
        <dbReference type="EMBL" id="SFD58149.1"/>
    </source>
</evidence>